<dbReference type="Pfam" id="PF13087">
    <property type="entry name" value="AAA_12"/>
    <property type="match status" value="1"/>
</dbReference>
<evidence type="ECO:0000259" key="2">
    <source>
        <dbReference type="Pfam" id="PF13087"/>
    </source>
</evidence>
<dbReference type="SUPFAM" id="SSF52540">
    <property type="entry name" value="P-loop containing nucleoside triphosphate hydrolases"/>
    <property type="match status" value="1"/>
</dbReference>
<dbReference type="Proteomes" id="UP001356427">
    <property type="component" value="Unassembled WGS sequence"/>
</dbReference>
<dbReference type="PANTHER" id="PTHR10887:SF5">
    <property type="entry name" value="RNA HELICASE AQUARIUS"/>
    <property type="match status" value="1"/>
</dbReference>
<dbReference type="InterPro" id="IPR027417">
    <property type="entry name" value="P-loop_NTPase"/>
</dbReference>
<keyword evidence="5" id="KW-1185">Reference proteome</keyword>
<dbReference type="Pfam" id="PF13358">
    <property type="entry name" value="DDE_3"/>
    <property type="match status" value="1"/>
</dbReference>
<feature type="compositionally biased region" description="Low complexity" evidence="1">
    <location>
        <begin position="370"/>
        <end position="390"/>
    </location>
</feature>
<dbReference type="Gene3D" id="3.40.50.300">
    <property type="entry name" value="P-loop containing nucleotide triphosphate hydrolases"/>
    <property type="match status" value="1"/>
</dbReference>
<dbReference type="InterPro" id="IPR047187">
    <property type="entry name" value="SF1_C_Upf1"/>
</dbReference>
<name>A0AAN8LE20_9TELE</name>
<dbReference type="InterPro" id="IPR041679">
    <property type="entry name" value="DNA2/NAM7-like_C"/>
</dbReference>
<evidence type="ECO:0008006" key="6">
    <source>
        <dbReference type="Google" id="ProtNLM"/>
    </source>
</evidence>
<protein>
    <recommendedName>
        <fullName evidence="6">Tc1-like transposase DDE domain-containing protein</fullName>
    </recommendedName>
</protein>
<dbReference type="AlphaFoldDB" id="A0AAN8LE20"/>
<dbReference type="InterPro" id="IPR045055">
    <property type="entry name" value="DNA2/NAM7-like"/>
</dbReference>
<feature type="compositionally biased region" description="Basic and acidic residues" evidence="1">
    <location>
        <begin position="419"/>
        <end position="453"/>
    </location>
</feature>
<organism evidence="4 5">
    <name type="scientific">Coregonus suidteri</name>
    <dbReference type="NCBI Taxonomy" id="861788"/>
    <lineage>
        <taxon>Eukaryota</taxon>
        <taxon>Metazoa</taxon>
        <taxon>Chordata</taxon>
        <taxon>Craniata</taxon>
        <taxon>Vertebrata</taxon>
        <taxon>Euteleostomi</taxon>
        <taxon>Actinopterygii</taxon>
        <taxon>Neopterygii</taxon>
        <taxon>Teleostei</taxon>
        <taxon>Protacanthopterygii</taxon>
        <taxon>Salmoniformes</taxon>
        <taxon>Salmonidae</taxon>
        <taxon>Coregoninae</taxon>
        <taxon>Coregonus</taxon>
    </lineage>
</organism>
<gene>
    <name evidence="4" type="ORF">J4Q44_G00251560</name>
</gene>
<accession>A0AAN8LE20</accession>
<evidence type="ECO:0000313" key="5">
    <source>
        <dbReference type="Proteomes" id="UP001356427"/>
    </source>
</evidence>
<evidence type="ECO:0000259" key="3">
    <source>
        <dbReference type="Pfam" id="PF13358"/>
    </source>
</evidence>
<feature type="compositionally biased region" description="Acidic residues" evidence="1">
    <location>
        <begin position="454"/>
        <end position="465"/>
    </location>
</feature>
<feature type="domain" description="Tc1-like transposase DDE" evidence="3">
    <location>
        <begin position="26"/>
        <end position="88"/>
    </location>
</feature>
<dbReference type="GO" id="GO:0003729">
    <property type="term" value="F:mRNA binding"/>
    <property type="evidence" value="ECO:0007669"/>
    <property type="project" value="TreeGrafter"/>
</dbReference>
<dbReference type="CDD" id="cd18808">
    <property type="entry name" value="SF1_C_Upf1"/>
    <property type="match status" value="1"/>
</dbReference>
<dbReference type="PANTHER" id="PTHR10887">
    <property type="entry name" value="DNA2/NAM7 HELICASE FAMILY"/>
    <property type="match status" value="1"/>
</dbReference>
<reference evidence="4 5" key="1">
    <citation type="submission" date="2021-04" db="EMBL/GenBank/DDBJ databases">
        <authorList>
            <person name="De Guttry C."/>
            <person name="Zahm M."/>
            <person name="Klopp C."/>
            <person name="Cabau C."/>
            <person name="Louis A."/>
            <person name="Berthelot C."/>
            <person name="Parey E."/>
            <person name="Roest Crollius H."/>
            <person name="Montfort J."/>
            <person name="Robinson-Rechavi M."/>
            <person name="Bucao C."/>
            <person name="Bouchez O."/>
            <person name="Gislard M."/>
            <person name="Lluch J."/>
            <person name="Milhes M."/>
            <person name="Lampietro C."/>
            <person name="Lopez Roques C."/>
            <person name="Donnadieu C."/>
            <person name="Braasch I."/>
            <person name="Desvignes T."/>
            <person name="Postlethwait J."/>
            <person name="Bobe J."/>
            <person name="Wedekind C."/>
            <person name="Guiguen Y."/>
        </authorList>
    </citation>
    <scope>NUCLEOTIDE SEQUENCE [LARGE SCALE GENOMIC DNA]</scope>
    <source>
        <strain evidence="4">Cs_M1</strain>
        <tissue evidence="4">Blood</tissue>
    </source>
</reference>
<comment type="caution">
    <text evidence="4">The sequence shown here is derived from an EMBL/GenBank/DDBJ whole genome shotgun (WGS) entry which is preliminary data.</text>
</comment>
<proteinExistence type="predicted"/>
<evidence type="ECO:0000256" key="1">
    <source>
        <dbReference type="SAM" id="MobiDB-lite"/>
    </source>
</evidence>
<dbReference type="Gene3D" id="3.30.420.10">
    <property type="entry name" value="Ribonuclease H-like superfamily/Ribonuclease H"/>
    <property type="match status" value="1"/>
</dbReference>
<dbReference type="InterPro" id="IPR036397">
    <property type="entry name" value="RNaseH_sf"/>
</dbReference>
<sequence>MDGAMYREILANNLLPSVRALKMGRGWVFQHDNDPKHTARATKEWLRKKHLKVLEWPSQSPDLNLIENLWRELKVHIAQRQPRNLKDLEKYDNILMEEAAQILEIETFIPLLLQNPEDGYSRLKRWIMIGDHHQLPPVIKNMAFQKYSNMEQSLFTRFVRLGVPTVDLDAQGRARASLCNLYNWRYKQLGNLPHVQLLPQFQAPNPGLTFDFQSPTLTSTRTWKHLIRDVINQRCAGNPCFGQPNKVTTVDRFQGQQNDYIILSLVRTRAVGHLRDVRRLVVAMSRSRLGLYIFARVSLFQNCFELTPAFNQLTARPMKLHIRPNEYYTQGQPREPHSSQPDQVIKNMPEMANLVYNMYMHMIQSTQQYRQQQQKLLPPPRQTQAEAAAQAEEDQAEPPVNVDNQEETPMEQEPAGEASPEKTPQETPEKGDQEEKVPEEHPKMPEHPGRDSDSDGEDSGAEDAP</sequence>
<evidence type="ECO:0000313" key="4">
    <source>
        <dbReference type="EMBL" id="KAK6304570.1"/>
    </source>
</evidence>
<dbReference type="GO" id="GO:0071013">
    <property type="term" value="C:catalytic step 2 spliceosome"/>
    <property type="evidence" value="ECO:0007669"/>
    <property type="project" value="TreeGrafter"/>
</dbReference>
<feature type="domain" description="DNA2/NAM7 helicase-like C-terminal" evidence="2">
    <location>
        <begin position="225"/>
        <end position="295"/>
    </location>
</feature>
<dbReference type="EMBL" id="JAGTTL010000023">
    <property type="protein sequence ID" value="KAK6304570.1"/>
    <property type="molecule type" value="Genomic_DNA"/>
</dbReference>
<feature type="region of interest" description="Disordered" evidence="1">
    <location>
        <begin position="370"/>
        <end position="465"/>
    </location>
</feature>
<dbReference type="InterPro" id="IPR038717">
    <property type="entry name" value="Tc1-like_DDE_dom"/>
</dbReference>
<dbReference type="GO" id="GO:0004386">
    <property type="term" value="F:helicase activity"/>
    <property type="evidence" value="ECO:0007669"/>
    <property type="project" value="InterPro"/>
</dbReference>